<evidence type="ECO:0000259" key="1">
    <source>
        <dbReference type="Pfam" id="PF06283"/>
    </source>
</evidence>
<dbReference type="SUPFAM" id="SSF52317">
    <property type="entry name" value="Class I glutamine amidotransferase-like"/>
    <property type="match status" value="1"/>
</dbReference>
<dbReference type="PANTHER" id="PTHR40469:SF2">
    <property type="entry name" value="GALACTOSE-BINDING DOMAIN-LIKE SUPERFAMILY PROTEIN"/>
    <property type="match status" value="1"/>
</dbReference>
<dbReference type="Proteomes" id="UP000281498">
    <property type="component" value="Unassembled WGS sequence"/>
</dbReference>
<keyword evidence="3" id="KW-1185">Reference proteome</keyword>
<feature type="domain" description="ThuA-like" evidence="1">
    <location>
        <begin position="61"/>
        <end position="215"/>
    </location>
</feature>
<gene>
    <name evidence="2" type="ORF">CR203_08535</name>
</gene>
<name>A0A3A9K9A1_9BACI</name>
<dbReference type="PANTHER" id="PTHR40469">
    <property type="entry name" value="SECRETED GLYCOSYL HYDROLASE"/>
    <property type="match status" value="1"/>
</dbReference>
<dbReference type="EMBL" id="PDOE01000003">
    <property type="protein sequence ID" value="RKL67400.1"/>
    <property type="molecule type" value="Genomic_DNA"/>
</dbReference>
<accession>A0A3A9K9A1</accession>
<comment type="caution">
    <text evidence="2">The sequence shown here is derived from an EMBL/GenBank/DDBJ whole genome shotgun (WGS) entry which is preliminary data.</text>
</comment>
<dbReference type="InterPro" id="IPR029010">
    <property type="entry name" value="ThuA-like"/>
</dbReference>
<dbReference type="RefSeq" id="WP_110935436.1">
    <property type="nucleotide sequence ID" value="NZ_KZ614146.1"/>
</dbReference>
<dbReference type="AlphaFoldDB" id="A0A3A9K9A1"/>
<dbReference type="Pfam" id="PF06283">
    <property type="entry name" value="ThuA"/>
    <property type="match status" value="1"/>
</dbReference>
<organism evidence="2 3">
    <name type="scientific">Salipaludibacillus neizhouensis</name>
    <dbReference type="NCBI Taxonomy" id="885475"/>
    <lineage>
        <taxon>Bacteria</taxon>
        <taxon>Bacillati</taxon>
        <taxon>Bacillota</taxon>
        <taxon>Bacilli</taxon>
        <taxon>Bacillales</taxon>
        <taxon>Bacillaceae</taxon>
    </lineage>
</organism>
<reference evidence="2 3" key="1">
    <citation type="submission" date="2017-10" db="EMBL/GenBank/DDBJ databases">
        <title>Bacillus sp. nov., a halophilic bacterium isolated from a Keqin Lake.</title>
        <authorList>
            <person name="Wang H."/>
        </authorList>
    </citation>
    <scope>NUCLEOTIDE SEQUENCE [LARGE SCALE GENOMIC DNA]</scope>
    <source>
        <strain evidence="2 3">KCTC 13187</strain>
    </source>
</reference>
<proteinExistence type="predicted"/>
<dbReference type="OrthoDB" id="9812305at2"/>
<dbReference type="Gene3D" id="3.40.50.880">
    <property type="match status" value="1"/>
</dbReference>
<sequence length="221" mass="25187">MSLKITAVLGDYYHNEKVSFKASENTVQMLNEEIGGVEIKYISPNELIEDLNKKPDVVILFKENRLNPEDDIVTIWMDKDTASAITKYVENGGGWIAWHSGMAKYENVTEYISMLRGQFKYHGAHQIVEYIAEPGSDFIVKDNTFKFLDEHYMVDCEEENTNVLLRSRSVDGDSIAAWAHEYGNGRVMCIAPAHLEEGLLHPAFQKMMVNSLKWCARKISS</sequence>
<protein>
    <submittedName>
        <fullName evidence="2">Trehalose utilization</fullName>
    </submittedName>
</protein>
<evidence type="ECO:0000313" key="2">
    <source>
        <dbReference type="EMBL" id="RKL67400.1"/>
    </source>
</evidence>
<evidence type="ECO:0000313" key="3">
    <source>
        <dbReference type="Proteomes" id="UP000281498"/>
    </source>
</evidence>
<dbReference type="InterPro" id="IPR029062">
    <property type="entry name" value="Class_I_gatase-like"/>
</dbReference>